<dbReference type="EMBL" id="JAGGLT010000038">
    <property type="protein sequence ID" value="MBP2073213.1"/>
    <property type="molecule type" value="Genomic_DNA"/>
</dbReference>
<sequence>NSIDIHEGFFEDRENLRMSEILKENQKL</sequence>
<name>A0ABS4NHR2_9THEO</name>
<feature type="non-terminal residue" evidence="1">
    <location>
        <position position="1"/>
    </location>
</feature>
<reference evidence="1" key="1">
    <citation type="submission" date="2021-03" db="EMBL/GenBank/DDBJ databases">
        <title>Genomic Encyclopedia of Type Strains, Phase IV (KMG-IV): sequencing the most valuable type-strain genomes for metagenomic binning, comparative biology and taxonomic classification.</title>
        <authorList>
            <person name="Goeker M."/>
        </authorList>
    </citation>
    <scope>NUCLEOTIDE SEQUENCE</scope>
    <source>
        <strain evidence="1">DSM 101588</strain>
    </source>
</reference>
<gene>
    <name evidence="1" type="ORF">J2Z80_002765</name>
</gene>
<proteinExistence type="predicted"/>
<dbReference type="Proteomes" id="UP001166402">
    <property type="component" value="Unassembled WGS sequence"/>
</dbReference>
<protein>
    <submittedName>
        <fullName evidence="1">Uncharacterized protein</fullName>
    </submittedName>
</protein>
<organism evidence="1 2">
    <name type="scientific">Thermoanaerobacterium butyriciformans</name>
    <dbReference type="NCBI Taxonomy" id="1702242"/>
    <lineage>
        <taxon>Bacteria</taxon>
        <taxon>Bacillati</taxon>
        <taxon>Bacillota</taxon>
        <taxon>Clostridia</taxon>
        <taxon>Thermoanaerobacterales</taxon>
        <taxon>Thermoanaerobacteraceae</taxon>
        <taxon>Thermoanaerobacterium</taxon>
    </lineage>
</organism>
<accession>A0ABS4NHR2</accession>
<evidence type="ECO:0000313" key="2">
    <source>
        <dbReference type="Proteomes" id="UP001166402"/>
    </source>
</evidence>
<evidence type="ECO:0000313" key="1">
    <source>
        <dbReference type="EMBL" id="MBP2073213.1"/>
    </source>
</evidence>
<keyword evidence="2" id="KW-1185">Reference proteome</keyword>
<comment type="caution">
    <text evidence="1">The sequence shown here is derived from an EMBL/GenBank/DDBJ whole genome shotgun (WGS) entry which is preliminary data.</text>
</comment>